<evidence type="ECO:0000256" key="7">
    <source>
        <dbReference type="ARBA" id="ARBA00023284"/>
    </source>
</evidence>
<evidence type="ECO:0000256" key="2">
    <source>
        <dbReference type="ARBA" id="ARBA00022475"/>
    </source>
</evidence>
<dbReference type="InterPro" id="IPR023380">
    <property type="entry name" value="DsbB-like_sf"/>
</dbReference>
<name>A0ABT3TMF8_9GAMM</name>
<evidence type="ECO:0000313" key="9">
    <source>
        <dbReference type="EMBL" id="MCX2982940.1"/>
    </source>
</evidence>
<dbReference type="PANTHER" id="PTHR36570">
    <property type="entry name" value="DISULFIDE BOND FORMATION PROTEIN B"/>
    <property type="match status" value="1"/>
</dbReference>
<evidence type="ECO:0000256" key="6">
    <source>
        <dbReference type="ARBA" id="ARBA00023136"/>
    </source>
</evidence>
<dbReference type="RefSeq" id="WP_279246971.1">
    <property type="nucleotide sequence ID" value="NZ_SHNN01000005.1"/>
</dbReference>
<dbReference type="InterPro" id="IPR050183">
    <property type="entry name" value="DsbB"/>
</dbReference>
<feature type="transmembrane region" description="Helical" evidence="8">
    <location>
        <begin position="68"/>
        <end position="85"/>
    </location>
</feature>
<proteinExistence type="predicted"/>
<comment type="subcellular location">
    <subcellularLocation>
        <location evidence="1">Cell membrane</location>
        <topology evidence="1">Multi-pass membrane protein</topology>
    </subcellularLocation>
</comment>
<dbReference type="SUPFAM" id="SSF158442">
    <property type="entry name" value="DsbB-like"/>
    <property type="match status" value="1"/>
</dbReference>
<evidence type="ECO:0000256" key="3">
    <source>
        <dbReference type="ARBA" id="ARBA00022692"/>
    </source>
</evidence>
<protein>
    <submittedName>
        <fullName evidence="9">Disulfide bond formation protein B</fullName>
    </submittedName>
</protein>
<feature type="transmembrane region" description="Helical" evidence="8">
    <location>
        <begin position="43"/>
        <end position="62"/>
    </location>
</feature>
<keyword evidence="2" id="KW-1003">Cell membrane</keyword>
<keyword evidence="7" id="KW-0676">Redox-active center</keyword>
<keyword evidence="5 8" id="KW-1133">Transmembrane helix</keyword>
<keyword evidence="4" id="KW-0249">Electron transport</keyword>
<evidence type="ECO:0000256" key="1">
    <source>
        <dbReference type="ARBA" id="ARBA00004651"/>
    </source>
</evidence>
<keyword evidence="10" id="KW-1185">Reference proteome</keyword>
<dbReference type="PANTHER" id="PTHR36570:SF2">
    <property type="entry name" value="DISULFIDE BOND FORMATION PROTEIN B"/>
    <property type="match status" value="1"/>
</dbReference>
<gene>
    <name evidence="9" type="ORF">EYC98_18920</name>
</gene>
<reference evidence="9" key="1">
    <citation type="submission" date="2019-02" db="EMBL/GenBank/DDBJ databases">
        <authorList>
            <person name="Li S.-H."/>
        </authorList>
    </citation>
    <scope>NUCLEOTIDE SEQUENCE</scope>
    <source>
        <strain evidence="9">IMCC14734</strain>
    </source>
</reference>
<dbReference type="InterPro" id="IPR003752">
    <property type="entry name" value="DiS_bond_form_DsbB/BdbC"/>
</dbReference>
<keyword evidence="4" id="KW-0813">Transport</keyword>
<evidence type="ECO:0000313" key="10">
    <source>
        <dbReference type="Proteomes" id="UP001143362"/>
    </source>
</evidence>
<dbReference type="EMBL" id="SHNN01000005">
    <property type="protein sequence ID" value="MCX2982940.1"/>
    <property type="molecule type" value="Genomic_DNA"/>
</dbReference>
<feature type="transmembrane region" description="Helical" evidence="8">
    <location>
        <begin position="135"/>
        <end position="161"/>
    </location>
</feature>
<evidence type="ECO:0000256" key="4">
    <source>
        <dbReference type="ARBA" id="ARBA00022982"/>
    </source>
</evidence>
<keyword evidence="3 8" id="KW-0812">Transmembrane</keyword>
<dbReference type="Proteomes" id="UP001143362">
    <property type="component" value="Unassembled WGS sequence"/>
</dbReference>
<evidence type="ECO:0000256" key="5">
    <source>
        <dbReference type="ARBA" id="ARBA00022989"/>
    </source>
</evidence>
<dbReference type="Pfam" id="PF02600">
    <property type="entry name" value="DsbB"/>
    <property type="match status" value="1"/>
</dbReference>
<evidence type="ECO:0000256" key="8">
    <source>
        <dbReference type="SAM" id="Phobius"/>
    </source>
</evidence>
<organism evidence="9 10">
    <name type="scientific">Candidatus Litorirhabdus singularis</name>
    <dbReference type="NCBI Taxonomy" id="2518993"/>
    <lineage>
        <taxon>Bacteria</taxon>
        <taxon>Pseudomonadati</taxon>
        <taxon>Pseudomonadota</taxon>
        <taxon>Gammaproteobacteria</taxon>
        <taxon>Cellvibrionales</taxon>
        <taxon>Halieaceae</taxon>
        <taxon>Candidatus Litorirhabdus</taxon>
    </lineage>
</organism>
<keyword evidence="6 8" id="KW-0472">Membrane</keyword>
<comment type="caution">
    <text evidence="9">The sequence shown here is derived from an EMBL/GenBank/DDBJ whole genome shotgun (WGS) entry which is preliminary data.</text>
</comment>
<accession>A0ABT3TMF8</accession>
<sequence>MGFVHTFLTTKWYWVSVALLGIALETVALYFQYQIGDEPCQICIHVRIWVAAFTLLALIMCVLPKRRYLYITGHLLLIGAGFGLWERSWYLYQLENGIGAGSCQFFLGFPDWFALDQWLPFMFEVRNLCGYTPELFAGVSMAEGLLAFASVAIPMAIYALYLSLISRPSTADHD</sequence>
<dbReference type="Gene3D" id="1.20.1550.10">
    <property type="entry name" value="DsbB-like"/>
    <property type="match status" value="1"/>
</dbReference>
<feature type="transmembrane region" description="Helical" evidence="8">
    <location>
        <begin position="12"/>
        <end position="31"/>
    </location>
</feature>